<dbReference type="AlphaFoldDB" id="A0A1G4G9F2"/>
<dbReference type="InterPro" id="IPR015996">
    <property type="entry name" value="UCP028451"/>
</dbReference>
<dbReference type="Proteomes" id="UP000178485">
    <property type="component" value="Chromosome i"/>
</dbReference>
<accession>A0A1G4G9F2</accession>
<dbReference type="Pfam" id="PF09365">
    <property type="entry name" value="DUF2461"/>
    <property type="match status" value="1"/>
</dbReference>
<dbReference type="PANTHER" id="PTHR36452:SF1">
    <property type="entry name" value="DUF2461 DOMAIN-CONTAINING PROTEIN"/>
    <property type="match status" value="1"/>
</dbReference>
<dbReference type="PIRSF" id="PIRSF028451">
    <property type="entry name" value="UCP028451"/>
    <property type="match status" value="1"/>
</dbReference>
<dbReference type="InterPro" id="IPR012808">
    <property type="entry name" value="CHP02453"/>
</dbReference>
<dbReference type="EMBL" id="LT608328">
    <property type="protein sequence ID" value="SCM59121.1"/>
    <property type="molecule type" value="Genomic_DNA"/>
</dbReference>
<evidence type="ECO:0000313" key="2">
    <source>
        <dbReference type="Proteomes" id="UP000178485"/>
    </source>
</evidence>
<dbReference type="PANTHER" id="PTHR36452">
    <property type="entry name" value="CHROMOSOME 12, WHOLE GENOME SHOTGUN SEQUENCE"/>
    <property type="match status" value="1"/>
</dbReference>
<organism evidence="1 2">
    <name type="scientific">Petrimonas mucosa</name>
    <dbReference type="NCBI Taxonomy" id="1642646"/>
    <lineage>
        <taxon>Bacteria</taxon>
        <taxon>Pseudomonadati</taxon>
        <taxon>Bacteroidota</taxon>
        <taxon>Bacteroidia</taxon>
        <taxon>Bacteroidales</taxon>
        <taxon>Dysgonomonadaceae</taxon>
        <taxon>Petrimonas</taxon>
    </lineage>
</organism>
<reference evidence="1 2" key="1">
    <citation type="submission" date="2016-08" db="EMBL/GenBank/DDBJ databases">
        <authorList>
            <person name="Seilhamer J.J."/>
        </authorList>
    </citation>
    <scope>NUCLEOTIDE SEQUENCE [LARGE SCALE GENOMIC DNA]</scope>
    <source>
        <strain evidence="1">ING2-E5A</strain>
    </source>
</reference>
<keyword evidence="2" id="KW-1185">Reference proteome</keyword>
<name>A0A1G4G9F2_9BACT</name>
<dbReference type="NCBIfam" id="TIGR02453">
    <property type="entry name" value="TIGR02453 family protein"/>
    <property type="match status" value="1"/>
</dbReference>
<gene>
    <name evidence="1" type="ORF">ING2E5A_2313</name>
</gene>
<proteinExistence type="predicted"/>
<evidence type="ECO:0000313" key="1">
    <source>
        <dbReference type="EMBL" id="SCM59121.1"/>
    </source>
</evidence>
<dbReference type="STRING" id="1642646.ING2E5A_2313"/>
<protein>
    <recommendedName>
        <fullName evidence="3">TIGR02453 family protein</fullName>
    </recommendedName>
</protein>
<dbReference type="RefSeq" id="WP_071137453.1">
    <property type="nucleotide sequence ID" value="NZ_DUQN01000013.1"/>
</dbReference>
<sequence length="232" mass="27548">MKSVPPFSGFTPDTIQFLVDLKENNFRQWFEDHRELYEIELLQPFRALVNTLSPVMYAIDPLFELRPHKVLSRIYRDIRFSRNKDPYNTCLWMSFQRMGTSWENFPGYFMELNTEQVLLGMGLYAPKRKVMDAFRERVETEPGAFREMVEEKVIGRGFSVEGECYKKPINNSLPDFFQPWMNRKAVYVMKKLPVSDKRIYTQELASLLADDFTHLADLYRLMVEVREEVTPI</sequence>
<evidence type="ECO:0008006" key="3">
    <source>
        <dbReference type="Google" id="ProtNLM"/>
    </source>
</evidence>
<dbReference type="KEGG" id="pmuc:ING2E5A_2313"/>